<name>A0ACD3YXB4_FUSSC</name>
<evidence type="ECO:0000313" key="1">
    <source>
        <dbReference type="EMBL" id="UPK92493.1"/>
    </source>
</evidence>
<reference evidence="1" key="1">
    <citation type="submission" date="2021-11" db="EMBL/GenBank/DDBJ databases">
        <title>Fusarium solani-melongenae Genome sequencing and assembly.</title>
        <authorList>
            <person name="Xie S."/>
            <person name="Huang L."/>
            <person name="Zhang X."/>
        </authorList>
    </citation>
    <scope>NUCLEOTIDE SEQUENCE</scope>
    <source>
        <strain evidence="1">CRI 24-3</strain>
    </source>
</reference>
<dbReference type="Proteomes" id="UP000830768">
    <property type="component" value="Chromosome 3"/>
</dbReference>
<sequence>MHVVSFFFALVGAASVHTLAENVTCQNPVVRQEWRQLSEATRQNYLDAVKCLKSKPSRLGLKTPLYDDFPYVHARLDNEIHFVASFLPWHRYFVHVYEKAIQECGYEGAATYWDWSLDTSDVPGSSIWDARSGFGGNGVRPGPNGTNTPKCIQDGPFKDLRVHYSQLETKEHCLEREWNDGTEEAGDMLAQFYTPEVVNKAQQITNYNDYRIELEGGPHGALHSAIGGDMTPSTSPNDPIFFLHHGQIDRLWTLWQAKDQENRALDYSGIKTQDQFDGVTPPPASLRDIMPMLGLAADVPVEEYMSTLGGPLCYRY</sequence>
<accession>A0ACD3YXB4</accession>
<gene>
    <name evidence="1" type="ORF">LCI18_003428</name>
</gene>
<proteinExistence type="predicted"/>
<dbReference type="EMBL" id="CP090032">
    <property type="protein sequence ID" value="UPK92493.1"/>
    <property type="molecule type" value="Genomic_DNA"/>
</dbReference>
<organism evidence="1 2">
    <name type="scientific">Fusarium solani subsp. cucurbitae</name>
    <name type="common">Neocosmosporum cucurbitae</name>
    <dbReference type="NCBI Taxonomy" id="2747967"/>
    <lineage>
        <taxon>Eukaryota</taxon>
        <taxon>Fungi</taxon>
        <taxon>Dikarya</taxon>
        <taxon>Ascomycota</taxon>
        <taxon>Pezizomycotina</taxon>
        <taxon>Sordariomycetes</taxon>
        <taxon>Hypocreomycetidae</taxon>
        <taxon>Hypocreales</taxon>
        <taxon>Nectriaceae</taxon>
        <taxon>Fusarium</taxon>
        <taxon>Fusarium solani species complex</taxon>
    </lineage>
</organism>
<protein>
    <submittedName>
        <fullName evidence="1">Uncharacterized protein</fullName>
    </submittedName>
</protein>
<keyword evidence="2" id="KW-1185">Reference proteome</keyword>
<evidence type="ECO:0000313" key="2">
    <source>
        <dbReference type="Proteomes" id="UP000830768"/>
    </source>
</evidence>